<dbReference type="GO" id="GO:0016567">
    <property type="term" value="P:protein ubiquitination"/>
    <property type="evidence" value="ECO:0007669"/>
    <property type="project" value="UniProtKB-UniPathway"/>
</dbReference>
<evidence type="ECO:0000256" key="4">
    <source>
        <dbReference type="PROSITE-ProRule" id="PRU00455"/>
    </source>
</evidence>
<evidence type="ECO:0000256" key="2">
    <source>
        <dbReference type="ARBA" id="ARBA00022771"/>
    </source>
</evidence>
<dbReference type="InParanoid" id="A0A6P7G8C9"/>
<organism evidence="6">
    <name type="scientific">Diabrotica virgifera virgifera</name>
    <name type="common">western corn rootworm</name>
    <dbReference type="NCBI Taxonomy" id="50390"/>
    <lineage>
        <taxon>Eukaryota</taxon>
        <taxon>Metazoa</taxon>
        <taxon>Ecdysozoa</taxon>
        <taxon>Arthropoda</taxon>
        <taxon>Hexapoda</taxon>
        <taxon>Insecta</taxon>
        <taxon>Pterygota</taxon>
        <taxon>Neoptera</taxon>
        <taxon>Endopterygota</taxon>
        <taxon>Coleoptera</taxon>
        <taxon>Polyphaga</taxon>
        <taxon>Cucujiformia</taxon>
        <taxon>Chrysomeloidea</taxon>
        <taxon>Chrysomelidae</taxon>
        <taxon>Galerucinae</taxon>
        <taxon>Diabroticina</taxon>
        <taxon>Diabroticites</taxon>
        <taxon>Diabrotica</taxon>
    </lineage>
</organism>
<dbReference type="InterPro" id="IPR013083">
    <property type="entry name" value="Znf_RING/FYVE/PHD"/>
</dbReference>
<dbReference type="RefSeq" id="XP_028145314.1">
    <property type="nucleotide sequence ID" value="XM_028289513.1"/>
</dbReference>
<evidence type="ECO:0000256" key="3">
    <source>
        <dbReference type="ARBA" id="ARBA00022833"/>
    </source>
</evidence>
<dbReference type="InterPro" id="IPR013010">
    <property type="entry name" value="Znf_SIAH"/>
</dbReference>
<dbReference type="AlphaFoldDB" id="A0A6P7G8C9"/>
<keyword evidence="2 4" id="KW-0863">Zinc-finger</keyword>
<reference evidence="6" key="1">
    <citation type="submission" date="2025-08" db="UniProtKB">
        <authorList>
            <consortium name="RefSeq"/>
        </authorList>
    </citation>
    <scope>IDENTIFICATION</scope>
    <source>
        <tissue evidence="6">Whole insect</tissue>
    </source>
</reference>
<dbReference type="PROSITE" id="PS51081">
    <property type="entry name" value="ZF_SIAH"/>
    <property type="match status" value="1"/>
</dbReference>
<evidence type="ECO:0000259" key="5">
    <source>
        <dbReference type="PROSITE" id="PS51081"/>
    </source>
</evidence>
<name>A0A6P7G8C9_DIAVI</name>
<sequence length="522" mass="60752">MAFIIPDQILEGLICSFCHKYLSVKPIIVYPNRDVKCGRCVGTEKQHGVGVESLYGKITEKCLFKCINKFDGCRELLSHSQVIDHEKVCLEKTHKCPICYEEMPSLLMIPHFHSNHNDATLDSPAFVFNLNRYSETPGIYIYQEEDNLFFLYISYSKSENTIKLELVYMGNEKLASNILHQFTVTNENKEFDINFTSKPFCANKFSVVDASNMSHLINVKFKVIYKSPTFFTIPENVHSSSIQNSLEKANQNQEVLTITENANPSSSSINNVLENPQPNQGKIQFIFKSSLEFTKETVEFSSEYNPQCFNCKKICIFSLSDSYAPEYYYSPTRNDFLCLCCFEWLTYTKKIKENYLYMKQSISPTLKKRLCKWNCGKYIKFSQIVSHEIFCRKRIHYYNCPVQNCSIRVLAWALTNHLCKCHKSYDSVFVCSTYFLNLSLKSKFMYFIVLEDQIIYFKLQPQSTYQELDMEYKIATNDNTIQSELKPHLLFFYNNKLTPLADLLISDLNFLCTATFVLVKNE</sequence>
<keyword evidence="1" id="KW-0479">Metal-binding</keyword>
<evidence type="ECO:0000313" key="6">
    <source>
        <dbReference type="RefSeq" id="XP_028145314.1"/>
    </source>
</evidence>
<proteinExistence type="predicted"/>
<feature type="domain" description="SIAH-type" evidence="5">
    <location>
        <begin position="61"/>
        <end position="117"/>
    </location>
</feature>
<dbReference type="Gene3D" id="3.30.40.10">
    <property type="entry name" value="Zinc/RING finger domain, C3HC4 (zinc finger)"/>
    <property type="match status" value="1"/>
</dbReference>
<dbReference type="GO" id="GO:0008270">
    <property type="term" value="F:zinc ion binding"/>
    <property type="evidence" value="ECO:0007669"/>
    <property type="project" value="UniProtKB-KW"/>
</dbReference>
<gene>
    <name evidence="6" type="primary">LOC114338885</name>
</gene>
<dbReference type="UniPathway" id="UPA00143"/>
<dbReference type="SUPFAM" id="SSF49599">
    <property type="entry name" value="TRAF domain-like"/>
    <property type="match status" value="2"/>
</dbReference>
<evidence type="ECO:0000256" key="1">
    <source>
        <dbReference type="ARBA" id="ARBA00022723"/>
    </source>
</evidence>
<protein>
    <submittedName>
        <fullName evidence="6">Uncharacterized protein LOC114338885</fullName>
    </submittedName>
</protein>
<keyword evidence="3" id="KW-0862">Zinc</keyword>
<accession>A0A6P7G8C9</accession>